<feature type="transmembrane region" description="Helical" evidence="1">
    <location>
        <begin position="343"/>
        <end position="362"/>
    </location>
</feature>
<feature type="transmembrane region" description="Helical" evidence="1">
    <location>
        <begin position="148"/>
        <end position="171"/>
    </location>
</feature>
<keyword evidence="1" id="KW-0812">Transmembrane</keyword>
<evidence type="ECO:0000313" key="2">
    <source>
        <dbReference type="EMBL" id="NWF09364.1"/>
    </source>
</evidence>
<feature type="transmembrane region" description="Helical" evidence="1">
    <location>
        <begin position="312"/>
        <end position="331"/>
    </location>
</feature>
<organism evidence="2 3">
    <name type="scientific">Pseudomonas salomonii</name>
    <dbReference type="NCBI Taxonomy" id="191391"/>
    <lineage>
        <taxon>Bacteria</taxon>
        <taxon>Pseudomonadati</taxon>
        <taxon>Pseudomonadota</taxon>
        <taxon>Gammaproteobacteria</taxon>
        <taxon>Pseudomonadales</taxon>
        <taxon>Pseudomonadaceae</taxon>
        <taxon>Pseudomonas</taxon>
    </lineage>
</organism>
<comment type="caution">
    <text evidence="2">The sequence shown here is derived from an EMBL/GenBank/DDBJ whole genome shotgun (WGS) entry which is preliminary data.</text>
</comment>
<feature type="transmembrane region" description="Helical" evidence="1">
    <location>
        <begin position="191"/>
        <end position="212"/>
    </location>
</feature>
<dbReference type="AlphaFoldDB" id="A0A7Y8GEH4"/>
<accession>A0A7Y8GEH4</accession>
<dbReference type="Gene3D" id="1.20.1250.20">
    <property type="entry name" value="MFS general substrate transporter like domains"/>
    <property type="match status" value="1"/>
</dbReference>
<protein>
    <submittedName>
        <fullName evidence="2">MFS transporter</fullName>
    </submittedName>
</protein>
<feature type="transmembrane region" description="Helical" evidence="1">
    <location>
        <begin position="224"/>
        <end position="243"/>
    </location>
</feature>
<reference evidence="2 3" key="1">
    <citation type="submission" date="2020-04" db="EMBL/GenBank/DDBJ databases">
        <title>Molecular characterization of pseudomonads from Agaricus bisporus reveal novel blotch 2 pathogens in Western Europe.</title>
        <authorList>
            <person name="Taparia T."/>
            <person name="Krijger M."/>
            <person name="Haynes E."/>
            <person name="Elpinstone J.G."/>
            <person name="Noble R."/>
            <person name="Van Der Wolf J."/>
        </authorList>
    </citation>
    <scope>NUCLEOTIDE SEQUENCE [LARGE SCALE GENOMIC DNA]</scope>
    <source>
        <strain evidence="2 3">IPO3765</strain>
    </source>
</reference>
<feature type="transmembrane region" description="Helical" evidence="1">
    <location>
        <begin position="60"/>
        <end position="82"/>
    </location>
</feature>
<feature type="transmembrane region" description="Helical" evidence="1">
    <location>
        <begin position="7"/>
        <end position="28"/>
    </location>
</feature>
<feature type="transmembrane region" description="Helical" evidence="1">
    <location>
        <begin position="279"/>
        <end position="300"/>
    </location>
</feature>
<name>A0A7Y8GEH4_9PSED</name>
<dbReference type="InterPro" id="IPR036259">
    <property type="entry name" value="MFS_trans_sf"/>
</dbReference>
<feature type="transmembrane region" description="Helical" evidence="1">
    <location>
        <begin position="123"/>
        <end position="142"/>
    </location>
</feature>
<feature type="transmembrane region" description="Helical" evidence="1">
    <location>
        <begin position="34"/>
        <end position="53"/>
    </location>
</feature>
<evidence type="ECO:0000256" key="1">
    <source>
        <dbReference type="SAM" id="Phobius"/>
    </source>
</evidence>
<dbReference type="Proteomes" id="UP000561369">
    <property type="component" value="Unassembled WGS sequence"/>
</dbReference>
<dbReference type="EMBL" id="JACAQV010000014">
    <property type="protein sequence ID" value="NWF09364.1"/>
    <property type="molecule type" value="Genomic_DNA"/>
</dbReference>
<sequence>MRLALGYAIATNGLVLIPFLVAAVMSRFGLDESVATQIAGLEIIGIAISCAVFPRLIAKAAPLFVVIGVLGTGFAQALSYFAPTIEVMGAARSMAGLFEGMIFVVIASALSQRVCAERVWGQINLIAGGLNGSILIFVSLLPDAWINRGIFFTVFCLVIVTSKYVLPIGYFAEKGDRLRSTLPTGKPSRALIFAIWAVTILIYGVQASQWAVAGLVSERAGLTTSTIGIFLSLSSLIGFLGAIFPAMSRSQGHRLVLIILAQLVMIVALIGFFESNTLLYLFLNQVALNCSFFVVIPFLTGLLSEIDSDGTLVARTVVLTFVGAGIGTAIAGQLYHSFGGRQFAILLGIGIVLAIPFVWAAFRERRKQPLSYSS</sequence>
<feature type="transmembrane region" description="Helical" evidence="1">
    <location>
        <begin position="255"/>
        <end position="273"/>
    </location>
</feature>
<evidence type="ECO:0000313" key="3">
    <source>
        <dbReference type="Proteomes" id="UP000561369"/>
    </source>
</evidence>
<proteinExistence type="predicted"/>
<gene>
    <name evidence="2" type="ORF">HX810_17010</name>
</gene>
<keyword evidence="1" id="KW-1133">Transmembrane helix</keyword>
<keyword evidence="1" id="KW-0472">Membrane</keyword>
<feature type="transmembrane region" description="Helical" evidence="1">
    <location>
        <begin position="94"/>
        <end position="111"/>
    </location>
</feature>
<dbReference type="SUPFAM" id="SSF103473">
    <property type="entry name" value="MFS general substrate transporter"/>
    <property type="match status" value="1"/>
</dbReference>